<comment type="caution">
    <text evidence="7">The sequence shown here is derived from an EMBL/GenBank/DDBJ whole genome shotgun (WGS) entry which is preliminary data.</text>
</comment>
<protein>
    <recommendedName>
        <fullName evidence="8">Polysaccharide biosynthesis protein</fullName>
    </recommendedName>
</protein>
<dbReference type="EMBL" id="DSBW01000172">
    <property type="protein sequence ID" value="HED31590.1"/>
    <property type="molecule type" value="Genomic_DNA"/>
</dbReference>
<evidence type="ECO:0008006" key="8">
    <source>
        <dbReference type="Google" id="ProtNLM"/>
    </source>
</evidence>
<keyword evidence="2" id="KW-1003">Cell membrane</keyword>
<dbReference type="PANTHER" id="PTHR30250">
    <property type="entry name" value="PST FAMILY PREDICTED COLANIC ACID TRANSPORTER"/>
    <property type="match status" value="1"/>
</dbReference>
<name>A0A831SSC6_PROAE</name>
<comment type="subcellular location">
    <subcellularLocation>
        <location evidence="1">Cell membrane</location>
        <topology evidence="1">Multi-pass membrane protein</topology>
    </subcellularLocation>
</comment>
<accession>A0A831SSC6</accession>
<keyword evidence="4 6" id="KW-1133">Transmembrane helix</keyword>
<evidence type="ECO:0000256" key="3">
    <source>
        <dbReference type="ARBA" id="ARBA00022692"/>
    </source>
</evidence>
<dbReference type="GO" id="GO:0005886">
    <property type="term" value="C:plasma membrane"/>
    <property type="evidence" value="ECO:0007669"/>
    <property type="project" value="UniProtKB-SubCell"/>
</dbReference>
<feature type="transmembrane region" description="Helical" evidence="6">
    <location>
        <begin position="184"/>
        <end position="202"/>
    </location>
</feature>
<dbReference type="InterPro" id="IPR050833">
    <property type="entry name" value="Poly_Biosynth_Transport"/>
</dbReference>
<evidence type="ECO:0000313" key="7">
    <source>
        <dbReference type="EMBL" id="HED31590.1"/>
    </source>
</evidence>
<dbReference type="Proteomes" id="UP000886335">
    <property type="component" value="Unassembled WGS sequence"/>
</dbReference>
<dbReference type="Pfam" id="PF13440">
    <property type="entry name" value="Polysacc_synt_3"/>
    <property type="match status" value="1"/>
</dbReference>
<reference evidence="7" key="1">
    <citation type="journal article" date="2020" name="mSystems">
        <title>Genome- and Community-Level Interaction Insights into Carbon Utilization and Element Cycling Functions of Hydrothermarchaeota in Hydrothermal Sediment.</title>
        <authorList>
            <person name="Zhou Z."/>
            <person name="Liu Y."/>
            <person name="Xu W."/>
            <person name="Pan J."/>
            <person name="Luo Z.H."/>
            <person name="Li M."/>
        </authorList>
    </citation>
    <scope>NUCLEOTIDE SEQUENCE [LARGE SCALE GENOMIC DNA]</scope>
    <source>
        <strain evidence="7">SpSt-1181</strain>
    </source>
</reference>
<proteinExistence type="predicted"/>
<feature type="transmembrane region" description="Helical" evidence="6">
    <location>
        <begin position="208"/>
        <end position="228"/>
    </location>
</feature>
<keyword evidence="3 6" id="KW-0812">Transmembrane</keyword>
<evidence type="ECO:0000256" key="5">
    <source>
        <dbReference type="ARBA" id="ARBA00023136"/>
    </source>
</evidence>
<organism evidence="7">
    <name type="scientific">Prosthecochloris aestuarii</name>
    <dbReference type="NCBI Taxonomy" id="1102"/>
    <lineage>
        <taxon>Bacteria</taxon>
        <taxon>Pseudomonadati</taxon>
        <taxon>Chlorobiota</taxon>
        <taxon>Chlorobiia</taxon>
        <taxon>Chlorobiales</taxon>
        <taxon>Chlorobiaceae</taxon>
        <taxon>Prosthecochloris</taxon>
    </lineage>
</organism>
<keyword evidence="5 6" id="KW-0472">Membrane</keyword>
<gene>
    <name evidence="7" type="ORF">ENN50_07915</name>
</gene>
<feature type="transmembrane region" description="Helical" evidence="6">
    <location>
        <begin position="144"/>
        <end position="163"/>
    </location>
</feature>
<evidence type="ECO:0000256" key="1">
    <source>
        <dbReference type="ARBA" id="ARBA00004651"/>
    </source>
</evidence>
<dbReference type="AlphaFoldDB" id="A0A831SSC6"/>
<evidence type="ECO:0000256" key="2">
    <source>
        <dbReference type="ARBA" id="ARBA00022475"/>
    </source>
</evidence>
<feature type="transmembrane region" description="Helical" evidence="6">
    <location>
        <begin position="113"/>
        <end position="132"/>
    </location>
</feature>
<dbReference type="PANTHER" id="PTHR30250:SF11">
    <property type="entry name" value="O-ANTIGEN TRANSPORTER-RELATED"/>
    <property type="match status" value="1"/>
</dbReference>
<evidence type="ECO:0000256" key="6">
    <source>
        <dbReference type="SAM" id="Phobius"/>
    </source>
</evidence>
<sequence length="245" mass="26269">MSLGVASIVAWSVSGIHLHTLVKVSRAATAGLVSFGKYSTGTMIGSNLLRSSDITILGIVLGAEAVAVYHVAQKIVEFIEIPLRALASVAFPRLSRDAVTNLKESVKSILRSYALPLSLLVVPVAIVAFVFADNFVTMLGGNSYGDASLIVQIFAISLFFLPFDRFTGVILDSINRPDLNFYKVMTMLAVNVAGDLLVLRLFGTASSVAAVTIATFITGALWGGILMYNNVFHTSRKNLQPWKNG</sequence>
<evidence type="ECO:0000256" key="4">
    <source>
        <dbReference type="ARBA" id="ARBA00022989"/>
    </source>
</evidence>